<comment type="caution">
    <text evidence="9">Lacks conserved residue(s) required for the propagation of feature annotation.</text>
</comment>
<dbReference type="InterPro" id="IPR032466">
    <property type="entry name" value="Metal_Hydrolase"/>
</dbReference>
<reference evidence="11" key="1">
    <citation type="submission" date="2021-11" db="EMBL/GenBank/DDBJ databases">
        <authorList>
            <person name="Qingchun L."/>
            <person name="Dong Z."/>
            <person name="Zongwei Q."/>
            <person name="Jia Z."/>
            <person name="Duotao L."/>
        </authorList>
    </citation>
    <scope>NUCLEOTIDE SEQUENCE</scope>
    <source>
        <strain evidence="11">WLY-B-L2</strain>
    </source>
</reference>
<keyword evidence="12" id="KW-1185">Reference proteome</keyword>
<dbReference type="InterPro" id="IPR028893">
    <property type="entry name" value="A_deaminase"/>
</dbReference>
<feature type="binding site" evidence="9">
    <location>
        <position position="174"/>
    </location>
    <ligand>
        <name>substrate</name>
    </ligand>
</feature>
<proteinExistence type="inferred from homology"/>
<feature type="binding site" evidence="9">
    <location>
        <position position="18"/>
    </location>
    <ligand>
        <name>substrate</name>
    </ligand>
</feature>
<feature type="binding site" evidence="9">
    <location>
        <position position="201"/>
    </location>
    <ligand>
        <name>Zn(2+)</name>
        <dbReference type="ChEBI" id="CHEBI:29105"/>
        <note>catalytic</note>
    </ligand>
</feature>
<dbReference type="RefSeq" id="WP_150356887.1">
    <property type="nucleotide sequence ID" value="NZ_JAJJPB010000008.1"/>
</dbReference>
<feature type="binding site" evidence="9">
    <location>
        <position position="282"/>
    </location>
    <ligand>
        <name>Zn(2+)</name>
        <dbReference type="ChEBI" id="CHEBI:29105"/>
        <note>catalytic</note>
    </ligand>
</feature>
<keyword evidence="4 9" id="KW-0862">Zinc</keyword>
<dbReference type="CDD" id="cd01320">
    <property type="entry name" value="ADA"/>
    <property type="match status" value="1"/>
</dbReference>
<dbReference type="GO" id="GO:0016787">
    <property type="term" value="F:hydrolase activity"/>
    <property type="evidence" value="ECO:0007669"/>
    <property type="project" value="UniProtKB-KW"/>
</dbReference>
<feature type="site" description="Important for catalytic activity" evidence="9">
    <location>
        <position position="225"/>
    </location>
</feature>
<evidence type="ECO:0000259" key="10">
    <source>
        <dbReference type="Pfam" id="PF00962"/>
    </source>
</evidence>
<evidence type="ECO:0000256" key="2">
    <source>
        <dbReference type="ARBA" id="ARBA00022723"/>
    </source>
</evidence>
<dbReference type="EC" id="3.5.4.4" evidence="1 9"/>
<evidence type="ECO:0000256" key="8">
    <source>
        <dbReference type="ARBA" id="ARBA00049213"/>
    </source>
</evidence>
<dbReference type="HAMAP" id="MF_00540">
    <property type="entry name" value="A_deaminase"/>
    <property type="match status" value="1"/>
</dbReference>
<comment type="catalytic activity">
    <reaction evidence="8">
        <text>2'-deoxyadenosine + H2O + H(+) = 2'-deoxyinosine + NH4(+)</text>
        <dbReference type="Rhea" id="RHEA:28190"/>
        <dbReference type="ChEBI" id="CHEBI:15377"/>
        <dbReference type="ChEBI" id="CHEBI:15378"/>
        <dbReference type="ChEBI" id="CHEBI:17256"/>
        <dbReference type="ChEBI" id="CHEBI:28938"/>
        <dbReference type="ChEBI" id="CHEBI:28997"/>
        <dbReference type="EC" id="3.5.4.4"/>
    </reaction>
    <physiologicalReaction direction="left-to-right" evidence="8">
        <dbReference type="Rhea" id="RHEA:28191"/>
    </physiologicalReaction>
</comment>
<dbReference type="PANTHER" id="PTHR11409">
    <property type="entry name" value="ADENOSINE DEAMINASE"/>
    <property type="match status" value="1"/>
</dbReference>
<feature type="binding site" evidence="9">
    <location>
        <position position="20"/>
    </location>
    <ligand>
        <name>substrate</name>
    </ligand>
</feature>
<evidence type="ECO:0000313" key="11">
    <source>
        <dbReference type="EMBL" id="MCC9294880.1"/>
    </source>
</evidence>
<feature type="binding site" evidence="9">
    <location>
        <position position="18"/>
    </location>
    <ligand>
        <name>Zn(2+)</name>
        <dbReference type="ChEBI" id="CHEBI:29105"/>
        <note>catalytic</note>
    </ligand>
</feature>
<comment type="caution">
    <text evidence="11">The sequence shown here is derived from an EMBL/GenBank/DDBJ whole genome shotgun (WGS) entry which is preliminary data.</text>
</comment>
<comment type="function">
    <text evidence="9">Catalyzes the hydrolytic deamination of adenosine and 2-deoxyadenosine.</text>
</comment>
<gene>
    <name evidence="9" type="primary">add</name>
    <name evidence="11" type="ORF">LN736_08430</name>
</gene>
<dbReference type="SUPFAM" id="SSF51556">
    <property type="entry name" value="Metallo-dependent hydrolases"/>
    <property type="match status" value="1"/>
</dbReference>
<dbReference type="PANTHER" id="PTHR11409:SF43">
    <property type="entry name" value="ADENOSINE DEAMINASE"/>
    <property type="match status" value="1"/>
</dbReference>
<keyword evidence="5 9" id="KW-0546">Nucleotide metabolism</keyword>
<feature type="domain" description="Adenosine deaminase" evidence="10">
    <location>
        <begin position="11"/>
        <end position="332"/>
    </location>
</feature>
<evidence type="ECO:0000256" key="5">
    <source>
        <dbReference type="ARBA" id="ARBA00023080"/>
    </source>
</evidence>
<dbReference type="Proteomes" id="UP001165422">
    <property type="component" value="Unassembled WGS sequence"/>
</dbReference>
<evidence type="ECO:0000256" key="6">
    <source>
        <dbReference type="ARBA" id="ARBA00031852"/>
    </source>
</evidence>
<sequence length="346" mass="39545">MNLDKILELIPKTDLHCHLDGSLRPETILDIASKENILTSDIDLNTLEKQVKVLGKCNSLKQYLDKFNLPIKIMQSEKNIYRVTTELLEDAIKKNIKYIEIRFAPFNHLAGNLKPEQVIETVLSAMDYGRKNLGIMSNLILCILRQESPQLGIKVVELAKKYFSRGVAAIDLAGDETNFPPEIHSESFNLARKYGIHRTIHAGETGISENILKSIKILHAERIGHGTYAYKDKETLKYLIEHEIPLEVCITSNVNTSAVNSYREHPIKKYLDEDIMVTVNTDNITVSNTDIIQEFKYLVKYQNFDFKDIKKVTENGINCSFASEEDKNNLRNDYYSFINNTKAIDS</sequence>
<dbReference type="NCBIfam" id="TIGR01430">
    <property type="entry name" value="aden_deam"/>
    <property type="match status" value="1"/>
</dbReference>
<dbReference type="Gene3D" id="3.20.20.140">
    <property type="entry name" value="Metal-dependent hydrolases"/>
    <property type="match status" value="1"/>
</dbReference>
<feature type="binding site" evidence="9">
    <location>
        <position position="16"/>
    </location>
    <ligand>
        <name>Zn(2+)</name>
        <dbReference type="ChEBI" id="CHEBI:29105"/>
        <note>catalytic</note>
    </ligand>
</feature>
<evidence type="ECO:0000256" key="3">
    <source>
        <dbReference type="ARBA" id="ARBA00022801"/>
    </source>
</evidence>
<comment type="similarity">
    <text evidence="9">Belongs to the metallo-dependent hydrolases superfamily. Adenosine and AMP deaminases family. Adenosine deaminase subfamily.</text>
</comment>
<evidence type="ECO:0000313" key="12">
    <source>
        <dbReference type="Proteomes" id="UP001165422"/>
    </source>
</evidence>
<dbReference type="EMBL" id="JAJJPB010000008">
    <property type="protein sequence ID" value="MCC9294880.1"/>
    <property type="molecule type" value="Genomic_DNA"/>
</dbReference>
<keyword evidence="3 9" id="KW-0378">Hydrolase</keyword>
<protein>
    <recommendedName>
        <fullName evidence="1 9">Adenosine deaminase</fullName>
        <ecNumber evidence="1 9">3.5.4.4</ecNumber>
    </recommendedName>
    <alternativeName>
        <fullName evidence="6 9">Adenosine aminohydrolase</fullName>
    </alternativeName>
</protein>
<comment type="catalytic activity">
    <reaction evidence="7">
        <text>adenosine + H2O + H(+) = inosine + NH4(+)</text>
        <dbReference type="Rhea" id="RHEA:24408"/>
        <dbReference type="ChEBI" id="CHEBI:15377"/>
        <dbReference type="ChEBI" id="CHEBI:15378"/>
        <dbReference type="ChEBI" id="CHEBI:16335"/>
        <dbReference type="ChEBI" id="CHEBI:17596"/>
        <dbReference type="ChEBI" id="CHEBI:28938"/>
        <dbReference type="EC" id="3.5.4.4"/>
    </reaction>
    <physiologicalReaction direction="left-to-right" evidence="7">
        <dbReference type="Rhea" id="RHEA:24409"/>
    </physiologicalReaction>
</comment>
<dbReference type="InterPro" id="IPR001365">
    <property type="entry name" value="A_deaminase_dom"/>
</dbReference>
<dbReference type="Pfam" id="PF00962">
    <property type="entry name" value="A_deaminase"/>
    <property type="match status" value="1"/>
</dbReference>
<accession>A0ABS8N4Y6</accession>
<evidence type="ECO:0000256" key="4">
    <source>
        <dbReference type="ARBA" id="ARBA00022833"/>
    </source>
</evidence>
<evidence type="ECO:0000256" key="9">
    <source>
        <dbReference type="HAMAP-Rule" id="MF_00540"/>
    </source>
</evidence>
<feature type="active site" description="Proton donor" evidence="9">
    <location>
        <position position="204"/>
    </location>
</feature>
<organism evidence="11 12">
    <name type="scientific">Clostridium aromativorans</name>
    <dbReference type="NCBI Taxonomy" id="2836848"/>
    <lineage>
        <taxon>Bacteria</taxon>
        <taxon>Bacillati</taxon>
        <taxon>Bacillota</taxon>
        <taxon>Clostridia</taxon>
        <taxon>Eubacteriales</taxon>
        <taxon>Clostridiaceae</taxon>
        <taxon>Clostridium</taxon>
    </lineage>
</organism>
<keyword evidence="2 9" id="KW-0479">Metal-binding</keyword>
<dbReference type="InterPro" id="IPR006330">
    <property type="entry name" value="Ado/ade_deaminase"/>
</dbReference>
<name>A0ABS8N4Y6_9CLOT</name>
<evidence type="ECO:0000256" key="7">
    <source>
        <dbReference type="ARBA" id="ARBA00047989"/>
    </source>
</evidence>
<evidence type="ECO:0000256" key="1">
    <source>
        <dbReference type="ARBA" id="ARBA00012784"/>
    </source>
</evidence>
<comment type="cofactor">
    <cofactor evidence="9">
        <name>Zn(2+)</name>
        <dbReference type="ChEBI" id="CHEBI:29105"/>
    </cofactor>
    <text evidence="9">Binds 1 zinc ion per subunit.</text>
</comment>